<evidence type="ECO:0000256" key="1">
    <source>
        <dbReference type="SAM" id="Coils"/>
    </source>
</evidence>
<evidence type="ECO:0000313" key="3">
    <source>
        <dbReference type="Proteomes" id="UP000179797"/>
    </source>
</evidence>
<dbReference type="OrthoDB" id="978214at2"/>
<dbReference type="STRING" id="915059.NH26_04865"/>
<dbReference type="RefSeq" id="WP_044222338.1">
    <property type="nucleotide sequence ID" value="NZ_JRYR02000001.1"/>
</dbReference>
<accession>A0A1S1YXJ9</accession>
<protein>
    <submittedName>
        <fullName evidence="2">Uncharacterized protein</fullName>
    </submittedName>
</protein>
<dbReference type="Proteomes" id="UP000179797">
    <property type="component" value="Unassembled WGS sequence"/>
</dbReference>
<proteinExistence type="predicted"/>
<gene>
    <name evidence="2" type="ORF">NH26_04865</name>
</gene>
<comment type="caution">
    <text evidence="2">The sequence shown here is derived from an EMBL/GenBank/DDBJ whole genome shotgun (WGS) entry which is preliminary data.</text>
</comment>
<reference evidence="2 3" key="1">
    <citation type="journal article" date="2012" name="Int. J. Syst. Evol. Microbiol.">
        <title>Flammeovirga pacifica sp. nov., isolated from deep-sea sediment.</title>
        <authorList>
            <person name="Xu H."/>
            <person name="Fu Y."/>
            <person name="Yang N."/>
            <person name="Ding Z."/>
            <person name="Lai Q."/>
            <person name="Zeng R."/>
        </authorList>
    </citation>
    <scope>NUCLEOTIDE SEQUENCE [LARGE SCALE GENOMIC DNA]</scope>
    <source>
        <strain evidence="3">DSM 24597 / LMG 26175 / WPAGA1</strain>
    </source>
</reference>
<name>A0A1S1YXJ9_FLAPC</name>
<sequence length="195" mass="22898">MEYVDLILQYQNKNYNAVIDSLSEKLDSFQEVSLKEFQLWAEAYLSIGKIESAQSILSIAVIEEGIIELEEDLIKLNNRLKQLKDGLKDLKTGIEESENIYIVKEQLKTLFDNYSFEEMLLLMEDILSCVGEKQIPQLWFGQMADQLFKANEQLILYSKYKSILLDAIIYYYINTSKVFTEDLNYIQKKRLRSFN</sequence>
<feature type="coiled-coil region" evidence="1">
    <location>
        <begin position="59"/>
        <end position="100"/>
    </location>
</feature>
<organism evidence="2 3">
    <name type="scientific">Flammeovirga pacifica</name>
    <dbReference type="NCBI Taxonomy" id="915059"/>
    <lineage>
        <taxon>Bacteria</taxon>
        <taxon>Pseudomonadati</taxon>
        <taxon>Bacteroidota</taxon>
        <taxon>Cytophagia</taxon>
        <taxon>Cytophagales</taxon>
        <taxon>Flammeovirgaceae</taxon>
        <taxon>Flammeovirga</taxon>
    </lineage>
</organism>
<keyword evidence="3" id="KW-1185">Reference proteome</keyword>
<dbReference type="EMBL" id="JRYR02000001">
    <property type="protein sequence ID" value="OHX65729.1"/>
    <property type="molecule type" value="Genomic_DNA"/>
</dbReference>
<evidence type="ECO:0000313" key="2">
    <source>
        <dbReference type="EMBL" id="OHX65729.1"/>
    </source>
</evidence>
<keyword evidence="1" id="KW-0175">Coiled coil</keyword>
<dbReference type="AlphaFoldDB" id="A0A1S1YXJ9"/>